<name>A0A7G6E8G5_THEFR</name>
<evidence type="ECO:0000256" key="12">
    <source>
        <dbReference type="ARBA" id="ARBA00042242"/>
    </source>
</evidence>
<evidence type="ECO:0000256" key="8">
    <source>
        <dbReference type="ARBA" id="ARBA00022755"/>
    </source>
</evidence>
<dbReference type="NCBIfam" id="TIGR00877">
    <property type="entry name" value="purD"/>
    <property type="match status" value="1"/>
</dbReference>
<evidence type="ECO:0000313" key="17">
    <source>
        <dbReference type="EMBL" id="QNB48369.1"/>
    </source>
</evidence>
<evidence type="ECO:0000256" key="7">
    <source>
        <dbReference type="ARBA" id="ARBA00022741"/>
    </source>
</evidence>
<dbReference type="Gene3D" id="3.40.50.20">
    <property type="match status" value="1"/>
</dbReference>
<dbReference type="EMBL" id="CP045798">
    <property type="protein sequence ID" value="QNB48369.1"/>
    <property type="molecule type" value="Genomic_DNA"/>
</dbReference>
<evidence type="ECO:0000256" key="15">
    <source>
        <dbReference type="PROSITE-ProRule" id="PRU00409"/>
    </source>
</evidence>
<dbReference type="InterPro" id="IPR011761">
    <property type="entry name" value="ATP-grasp"/>
</dbReference>
<dbReference type="GO" id="GO:0005524">
    <property type="term" value="F:ATP binding"/>
    <property type="evidence" value="ECO:0007669"/>
    <property type="project" value="UniProtKB-UniRule"/>
</dbReference>
<dbReference type="FunFam" id="3.40.50.20:FF:000006">
    <property type="entry name" value="Phosphoribosylamine--glycine ligase, chloroplastic"/>
    <property type="match status" value="1"/>
</dbReference>
<comment type="cofactor">
    <cofactor evidence="2">
        <name>Mg(2+)</name>
        <dbReference type="ChEBI" id="CHEBI:18420"/>
    </cofactor>
</comment>
<dbReference type="Gene3D" id="3.30.1490.20">
    <property type="entry name" value="ATP-grasp fold, A domain"/>
    <property type="match status" value="1"/>
</dbReference>
<keyword evidence="8 14" id="KW-0658">Purine biosynthesis</keyword>
<dbReference type="GO" id="GO:0046872">
    <property type="term" value="F:metal ion binding"/>
    <property type="evidence" value="ECO:0007669"/>
    <property type="project" value="UniProtKB-KW"/>
</dbReference>
<organism evidence="17 18">
    <name type="scientific">Thermanaerosceptrum fracticalcis</name>
    <dbReference type="NCBI Taxonomy" id="1712410"/>
    <lineage>
        <taxon>Bacteria</taxon>
        <taxon>Bacillati</taxon>
        <taxon>Bacillota</taxon>
        <taxon>Clostridia</taxon>
        <taxon>Eubacteriales</taxon>
        <taxon>Peptococcaceae</taxon>
        <taxon>Thermanaerosceptrum</taxon>
    </lineage>
</organism>
<evidence type="ECO:0000256" key="2">
    <source>
        <dbReference type="ARBA" id="ARBA00001946"/>
    </source>
</evidence>
<evidence type="ECO:0000256" key="6">
    <source>
        <dbReference type="ARBA" id="ARBA00022723"/>
    </source>
</evidence>
<dbReference type="Gene3D" id="3.30.470.20">
    <property type="entry name" value="ATP-grasp fold, B domain"/>
    <property type="match status" value="1"/>
</dbReference>
<comment type="similarity">
    <text evidence="11 14">Belongs to the GARS family.</text>
</comment>
<keyword evidence="5 14" id="KW-0436">Ligase</keyword>
<dbReference type="Gene3D" id="3.90.600.10">
    <property type="entry name" value="Phosphoribosylglycinamide synthetase, C-terminal domain"/>
    <property type="match status" value="1"/>
</dbReference>
<evidence type="ECO:0000256" key="4">
    <source>
        <dbReference type="ARBA" id="ARBA00013255"/>
    </source>
</evidence>
<dbReference type="Proteomes" id="UP000515847">
    <property type="component" value="Chromosome"/>
</dbReference>
<proteinExistence type="inferred from homology"/>
<evidence type="ECO:0000256" key="14">
    <source>
        <dbReference type="HAMAP-Rule" id="MF_00138"/>
    </source>
</evidence>
<dbReference type="Pfam" id="PF02844">
    <property type="entry name" value="GARS_N"/>
    <property type="match status" value="1"/>
</dbReference>
<dbReference type="Pfam" id="PF02843">
    <property type="entry name" value="GARS_C"/>
    <property type="match status" value="1"/>
</dbReference>
<dbReference type="InterPro" id="IPR000115">
    <property type="entry name" value="PRibGlycinamide_synth"/>
</dbReference>
<dbReference type="GO" id="GO:0004637">
    <property type="term" value="F:phosphoribosylamine-glycine ligase activity"/>
    <property type="evidence" value="ECO:0007669"/>
    <property type="project" value="UniProtKB-UniRule"/>
</dbReference>
<dbReference type="PROSITE" id="PS50975">
    <property type="entry name" value="ATP_GRASP"/>
    <property type="match status" value="1"/>
</dbReference>
<dbReference type="SUPFAM" id="SSF51246">
    <property type="entry name" value="Rudiment single hybrid motif"/>
    <property type="match status" value="1"/>
</dbReference>
<comment type="pathway">
    <text evidence="3 14">Purine metabolism; IMP biosynthesis via de novo pathway; N(1)-(5-phospho-D-ribosyl)glycinamide from 5-phospho-alpha-D-ribose 1-diphosphate: step 2/2.</text>
</comment>
<dbReference type="InterPro" id="IPR020562">
    <property type="entry name" value="PRibGlycinamide_synth_N"/>
</dbReference>
<dbReference type="SUPFAM" id="SSF52440">
    <property type="entry name" value="PreATP-grasp domain"/>
    <property type="match status" value="1"/>
</dbReference>
<dbReference type="PANTHER" id="PTHR43472">
    <property type="entry name" value="PHOSPHORIBOSYLAMINE--GLYCINE LIGASE"/>
    <property type="match status" value="1"/>
</dbReference>
<evidence type="ECO:0000256" key="9">
    <source>
        <dbReference type="ARBA" id="ARBA00022840"/>
    </source>
</evidence>
<evidence type="ECO:0000256" key="11">
    <source>
        <dbReference type="ARBA" id="ARBA00038345"/>
    </source>
</evidence>
<dbReference type="HAMAP" id="MF_00138">
    <property type="entry name" value="GARS"/>
    <property type="match status" value="1"/>
</dbReference>
<dbReference type="KEGG" id="tfr:BR63_09430"/>
<dbReference type="PANTHER" id="PTHR43472:SF1">
    <property type="entry name" value="PHOSPHORIBOSYLAMINE--GLYCINE LIGASE, CHLOROPLASTIC"/>
    <property type="match status" value="1"/>
</dbReference>
<dbReference type="FunFam" id="3.90.600.10:FF:000001">
    <property type="entry name" value="Trifunctional purine biosynthetic protein adenosine-3"/>
    <property type="match status" value="1"/>
</dbReference>
<keyword evidence="18" id="KW-1185">Reference proteome</keyword>
<evidence type="ECO:0000256" key="10">
    <source>
        <dbReference type="ARBA" id="ARBA00023211"/>
    </source>
</evidence>
<dbReference type="FunFam" id="3.30.470.20:FF:000018">
    <property type="entry name" value="Trifunctional purine biosynthetic protein adenosine-3"/>
    <property type="match status" value="1"/>
</dbReference>
<dbReference type="InterPro" id="IPR013815">
    <property type="entry name" value="ATP_grasp_subdomain_1"/>
</dbReference>
<dbReference type="SMART" id="SM01210">
    <property type="entry name" value="GARS_C"/>
    <property type="match status" value="1"/>
</dbReference>
<dbReference type="GO" id="GO:0006189">
    <property type="term" value="P:'de novo' IMP biosynthetic process"/>
    <property type="evidence" value="ECO:0007669"/>
    <property type="project" value="UniProtKB-UniRule"/>
</dbReference>
<evidence type="ECO:0000259" key="16">
    <source>
        <dbReference type="PROSITE" id="PS50975"/>
    </source>
</evidence>
<evidence type="ECO:0000256" key="13">
    <source>
        <dbReference type="ARBA" id="ARBA00042864"/>
    </source>
</evidence>
<comment type="catalytic activity">
    <reaction evidence="14">
        <text>5-phospho-beta-D-ribosylamine + glycine + ATP = N(1)-(5-phospho-beta-D-ribosyl)glycinamide + ADP + phosphate + H(+)</text>
        <dbReference type="Rhea" id="RHEA:17453"/>
        <dbReference type="ChEBI" id="CHEBI:15378"/>
        <dbReference type="ChEBI" id="CHEBI:30616"/>
        <dbReference type="ChEBI" id="CHEBI:43474"/>
        <dbReference type="ChEBI" id="CHEBI:57305"/>
        <dbReference type="ChEBI" id="CHEBI:58681"/>
        <dbReference type="ChEBI" id="CHEBI:143788"/>
        <dbReference type="ChEBI" id="CHEBI:456216"/>
        <dbReference type="EC" id="6.3.4.13"/>
    </reaction>
</comment>
<dbReference type="InterPro" id="IPR020560">
    <property type="entry name" value="PRibGlycinamide_synth_C-dom"/>
</dbReference>
<protein>
    <recommendedName>
        <fullName evidence="4 14">Phosphoribosylamine--glycine ligase</fullName>
        <ecNumber evidence="4 14">6.3.4.13</ecNumber>
    </recommendedName>
    <alternativeName>
        <fullName evidence="14">GARS</fullName>
    </alternativeName>
    <alternativeName>
        <fullName evidence="12 14">Glycinamide ribonucleotide synthetase</fullName>
    </alternativeName>
    <alternativeName>
        <fullName evidence="13 14">Phosphoribosylglycinamide synthetase</fullName>
    </alternativeName>
</protein>
<dbReference type="OrthoDB" id="9807240at2"/>
<dbReference type="InterPro" id="IPR020559">
    <property type="entry name" value="PRibGlycinamide_synth_CS"/>
</dbReference>
<dbReference type="InterPro" id="IPR011054">
    <property type="entry name" value="Rudment_hybrid_motif"/>
</dbReference>
<feature type="domain" description="ATP-grasp" evidence="16">
    <location>
        <begin position="107"/>
        <end position="313"/>
    </location>
</feature>
<comment type="cofactor">
    <cofactor evidence="1">
        <name>Mn(2+)</name>
        <dbReference type="ChEBI" id="CHEBI:29035"/>
    </cofactor>
</comment>
<dbReference type="PROSITE" id="PS00184">
    <property type="entry name" value="GARS"/>
    <property type="match status" value="1"/>
</dbReference>
<sequence>MNVLIVGSGGREHALAWKIAQSPKVENLYCVPGNAGISRLARCFPIKVEDIPGIVAFAREKSIDLVVVGPELPLTLGLVDALEAAGIRSFGPSQKAAEIEGSKAFAKDLMHKYGIPTARYGVFTDVETARNFAREMKGPWVVKADGLAAGKGVLICTSMEETFAAIDQVLVGKNFGSAGDRLVIEEFLEGEELSLMAFCDGETVVPMVSAQDHKRVFTGDQGPNTGGMGAYSPAPVATPRLLEEAQKTILEPTVKAMAQEGRPFKGVLYAGLMITEEGPKVLEFNARFGDPETQVVLPRLENDLIEVMDAVIAGRLAEIEIKWKPEACVSVVMASGGYPGDYEQGYPITGLDQVPEGVMVFHSGTAFDGERIVTKGGRVLAVTALGADLRQAVDKAYEGVKAINFTKAHYRTDIAHRAFSR</sequence>
<dbReference type="InterPro" id="IPR016185">
    <property type="entry name" value="PreATP-grasp_dom_sf"/>
</dbReference>
<dbReference type="EC" id="6.3.4.13" evidence="4 14"/>
<evidence type="ECO:0000313" key="18">
    <source>
        <dbReference type="Proteomes" id="UP000515847"/>
    </source>
</evidence>
<keyword evidence="9 15" id="KW-0067">ATP-binding</keyword>
<evidence type="ECO:0000256" key="1">
    <source>
        <dbReference type="ARBA" id="ARBA00001936"/>
    </source>
</evidence>
<keyword evidence="7 15" id="KW-0547">Nucleotide-binding</keyword>
<keyword evidence="6" id="KW-0479">Metal-binding</keyword>
<reference evidence="17 18" key="1">
    <citation type="journal article" date="2019" name="Front. Microbiol.">
        <title>Thermoanaerosceptrum fracticalcis gen. nov. sp. nov., a Novel Fumarate-Fermenting Microorganism From a Deep Fractured Carbonate Aquifer of the US Great Basin.</title>
        <authorList>
            <person name="Hamilton-Brehm S.D."/>
            <person name="Stewart L.E."/>
            <person name="Zavarin M."/>
            <person name="Caldwell M."/>
            <person name="Lawson P.A."/>
            <person name="Onstott T.C."/>
            <person name="Grzymski J."/>
            <person name="Neveux I."/>
            <person name="Lollar B.S."/>
            <person name="Russell C.E."/>
            <person name="Moser D.P."/>
        </authorList>
    </citation>
    <scope>NUCLEOTIDE SEQUENCE [LARGE SCALE GENOMIC DNA]</scope>
    <source>
        <strain evidence="17 18">DRI-13</strain>
    </source>
</reference>
<keyword evidence="10" id="KW-0464">Manganese</keyword>
<dbReference type="RefSeq" id="WP_034422141.1">
    <property type="nucleotide sequence ID" value="NZ_CP045798.1"/>
</dbReference>
<gene>
    <name evidence="14 17" type="primary">purD</name>
    <name evidence="17" type="ORF">BR63_09430</name>
</gene>
<dbReference type="SUPFAM" id="SSF56059">
    <property type="entry name" value="Glutathione synthetase ATP-binding domain-like"/>
    <property type="match status" value="1"/>
</dbReference>
<dbReference type="GO" id="GO:0009113">
    <property type="term" value="P:purine nucleobase biosynthetic process"/>
    <property type="evidence" value="ECO:0007669"/>
    <property type="project" value="InterPro"/>
</dbReference>
<dbReference type="SMART" id="SM01209">
    <property type="entry name" value="GARS_A"/>
    <property type="match status" value="1"/>
</dbReference>
<dbReference type="UniPathway" id="UPA00074">
    <property type="reaction ID" value="UER00125"/>
</dbReference>
<accession>A0A7G6E8G5</accession>
<evidence type="ECO:0000256" key="3">
    <source>
        <dbReference type="ARBA" id="ARBA00005174"/>
    </source>
</evidence>
<dbReference type="InterPro" id="IPR037123">
    <property type="entry name" value="PRibGlycinamide_synth_C_sf"/>
</dbReference>
<dbReference type="AlphaFoldDB" id="A0A7G6E8G5"/>
<dbReference type="InterPro" id="IPR020561">
    <property type="entry name" value="PRibGlycinamid_synth_ATP-grasp"/>
</dbReference>
<dbReference type="Pfam" id="PF01071">
    <property type="entry name" value="GARS_A"/>
    <property type="match status" value="1"/>
</dbReference>
<evidence type="ECO:0000256" key="5">
    <source>
        <dbReference type="ARBA" id="ARBA00022598"/>
    </source>
</evidence>